<dbReference type="AlphaFoldDB" id="A0A9J5YXN4"/>
<dbReference type="EMBL" id="JACXVP010000005">
    <property type="protein sequence ID" value="KAG5603844.1"/>
    <property type="molecule type" value="Genomic_DNA"/>
</dbReference>
<keyword evidence="2" id="KW-1185">Reference proteome</keyword>
<comment type="caution">
    <text evidence="1">The sequence shown here is derived from an EMBL/GenBank/DDBJ whole genome shotgun (WGS) entry which is preliminary data.</text>
</comment>
<dbReference type="Proteomes" id="UP000824120">
    <property type="component" value="Chromosome 5"/>
</dbReference>
<sequence>MKWRLASRILCDKKVLPKLEVKFYKAILRLTMLYRVESLPVKNSHDIRDNVEVTSVEDMMQEMRFR</sequence>
<reference evidence="1 2" key="1">
    <citation type="submission" date="2020-09" db="EMBL/GenBank/DDBJ databases">
        <title>De no assembly of potato wild relative species, Solanum commersonii.</title>
        <authorList>
            <person name="Cho K."/>
        </authorList>
    </citation>
    <scope>NUCLEOTIDE SEQUENCE [LARGE SCALE GENOMIC DNA]</scope>
    <source>
        <strain evidence="1">LZ3.2</strain>
        <tissue evidence="1">Leaf</tissue>
    </source>
</reference>
<dbReference type="OrthoDB" id="768353at2759"/>
<name>A0A9J5YXN4_SOLCO</name>
<evidence type="ECO:0000313" key="1">
    <source>
        <dbReference type="EMBL" id="KAG5603844.1"/>
    </source>
</evidence>
<organism evidence="1 2">
    <name type="scientific">Solanum commersonii</name>
    <name type="common">Commerson's wild potato</name>
    <name type="synonym">Commerson's nightshade</name>
    <dbReference type="NCBI Taxonomy" id="4109"/>
    <lineage>
        <taxon>Eukaryota</taxon>
        <taxon>Viridiplantae</taxon>
        <taxon>Streptophyta</taxon>
        <taxon>Embryophyta</taxon>
        <taxon>Tracheophyta</taxon>
        <taxon>Spermatophyta</taxon>
        <taxon>Magnoliopsida</taxon>
        <taxon>eudicotyledons</taxon>
        <taxon>Gunneridae</taxon>
        <taxon>Pentapetalae</taxon>
        <taxon>asterids</taxon>
        <taxon>lamiids</taxon>
        <taxon>Solanales</taxon>
        <taxon>Solanaceae</taxon>
        <taxon>Solanoideae</taxon>
        <taxon>Solaneae</taxon>
        <taxon>Solanum</taxon>
    </lineage>
</organism>
<dbReference type="PANTHER" id="PTHR46238">
    <property type="entry name" value="REVERSE TRANSCRIPTASE DOMAIN-CONTAINING PROTEIN"/>
    <property type="match status" value="1"/>
</dbReference>
<gene>
    <name evidence="1" type="ORF">H5410_025336</name>
</gene>
<evidence type="ECO:0000313" key="2">
    <source>
        <dbReference type="Proteomes" id="UP000824120"/>
    </source>
</evidence>
<proteinExistence type="predicted"/>
<dbReference type="PANTHER" id="PTHR46238:SF8">
    <property type="entry name" value="ENDONUCLEASE_EXONUCLEASE_PHOSPHATASE DOMAIN-CONTAINING PROTEIN"/>
    <property type="match status" value="1"/>
</dbReference>
<accession>A0A9J5YXN4</accession>
<protein>
    <submittedName>
        <fullName evidence="1">Uncharacterized protein</fullName>
    </submittedName>
</protein>